<keyword evidence="7 8" id="KW-0472">Membrane</keyword>
<feature type="transmembrane region" description="Helical" evidence="8">
    <location>
        <begin position="295"/>
        <end position="313"/>
    </location>
</feature>
<evidence type="ECO:0000256" key="4">
    <source>
        <dbReference type="ARBA" id="ARBA00022475"/>
    </source>
</evidence>
<evidence type="ECO:0000256" key="6">
    <source>
        <dbReference type="ARBA" id="ARBA00022989"/>
    </source>
</evidence>
<comment type="similarity">
    <text evidence="2">Belongs to the binding-protein-dependent transport system permease family. FecCD subfamily.</text>
</comment>
<keyword evidence="10" id="KW-1185">Reference proteome</keyword>
<feature type="transmembrane region" description="Helical" evidence="8">
    <location>
        <begin position="79"/>
        <end position="100"/>
    </location>
</feature>
<dbReference type="Proteomes" id="UP000000238">
    <property type="component" value="Chromosome"/>
</dbReference>
<dbReference type="CDD" id="cd06550">
    <property type="entry name" value="TM_ABC_iron-siderophores_like"/>
    <property type="match status" value="1"/>
</dbReference>
<evidence type="ECO:0000256" key="3">
    <source>
        <dbReference type="ARBA" id="ARBA00022448"/>
    </source>
</evidence>
<gene>
    <name evidence="9" type="ordered locus">HCH_06831</name>
</gene>
<name>Q2S7C2_HAHCH</name>
<evidence type="ECO:0000256" key="8">
    <source>
        <dbReference type="SAM" id="Phobius"/>
    </source>
</evidence>
<feature type="transmembrane region" description="Helical" evidence="8">
    <location>
        <begin position="132"/>
        <end position="154"/>
    </location>
</feature>
<dbReference type="GO" id="GO:0022857">
    <property type="term" value="F:transmembrane transporter activity"/>
    <property type="evidence" value="ECO:0007669"/>
    <property type="project" value="InterPro"/>
</dbReference>
<dbReference type="STRING" id="349521.HCH_06831"/>
<dbReference type="EMBL" id="CP000155">
    <property type="protein sequence ID" value="ABC33452.1"/>
    <property type="molecule type" value="Genomic_DNA"/>
</dbReference>
<evidence type="ECO:0000256" key="1">
    <source>
        <dbReference type="ARBA" id="ARBA00004651"/>
    </source>
</evidence>
<evidence type="ECO:0000256" key="5">
    <source>
        <dbReference type="ARBA" id="ARBA00022692"/>
    </source>
</evidence>
<comment type="subcellular location">
    <subcellularLocation>
        <location evidence="1">Cell membrane</location>
        <topology evidence="1">Multi-pass membrane protein</topology>
    </subcellularLocation>
</comment>
<protein>
    <submittedName>
        <fullName evidence="9">ABC-type Fe3+-siderophore transport system, permease component</fullName>
    </submittedName>
</protein>
<dbReference type="InterPro" id="IPR037294">
    <property type="entry name" value="ABC_BtuC-like"/>
</dbReference>
<dbReference type="RefSeq" id="WP_011400502.1">
    <property type="nucleotide sequence ID" value="NC_007645.1"/>
</dbReference>
<dbReference type="SUPFAM" id="SSF81345">
    <property type="entry name" value="ABC transporter involved in vitamin B12 uptake, BtuC"/>
    <property type="match status" value="1"/>
</dbReference>
<dbReference type="OrthoDB" id="9055647at2"/>
<evidence type="ECO:0000313" key="9">
    <source>
        <dbReference type="EMBL" id="ABC33452.1"/>
    </source>
</evidence>
<organism evidence="9 10">
    <name type="scientific">Hahella chejuensis (strain KCTC 2396)</name>
    <dbReference type="NCBI Taxonomy" id="349521"/>
    <lineage>
        <taxon>Bacteria</taxon>
        <taxon>Pseudomonadati</taxon>
        <taxon>Pseudomonadota</taxon>
        <taxon>Gammaproteobacteria</taxon>
        <taxon>Oceanospirillales</taxon>
        <taxon>Hahellaceae</taxon>
        <taxon>Hahella</taxon>
    </lineage>
</organism>
<feature type="transmembrane region" description="Helical" evidence="8">
    <location>
        <begin position="106"/>
        <end position="125"/>
    </location>
</feature>
<feature type="transmembrane region" description="Helical" evidence="8">
    <location>
        <begin position="53"/>
        <end position="72"/>
    </location>
</feature>
<keyword evidence="4" id="KW-1003">Cell membrane</keyword>
<evidence type="ECO:0000256" key="7">
    <source>
        <dbReference type="ARBA" id="ARBA00023136"/>
    </source>
</evidence>
<dbReference type="InterPro" id="IPR000522">
    <property type="entry name" value="ABC_transptr_permease_BtuC"/>
</dbReference>
<keyword evidence="6 8" id="KW-1133">Transmembrane helix</keyword>
<proteinExistence type="inferred from homology"/>
<dbReference type="PANTHER" id="PTHR30472:SF25">
    <property type="entry name" value="ABC TRANSPORTER PERMEASE PROTEIN MJ0876-RELATED"/>
    <property type="match status" value="1"/>
</dbReference>
<evidence type="ECO:0000313" key="10">
    <source>
        <dbReference type="Proteomes" id="UP000000238"/>
    </source>
</evidence>
<feature type="transmembrane region" description="Helical" evidence="8">
    <location>
        <begin position="182"/>
        <end position="203"/>
    </location>
</feature>
<dbReference type="GO" id="GO:0005886">
    <property type="term" value="C:plasma membrane"/>
    <property type="evidence" value="ECO:0007669"/>
    <property type="project" value="UniProtKB-SubCell"/>
</dbReference>
<dbReference type="AlphaFoldDB" id="Q2S7C2"/>
<accession>Q2S7C2</accession>
<keyword evidence="5 8" id="KW-0812">Transmembrane</keyword>
<reference evidence="9 10" key="1">
    <citation type="journal article" date="2005" name="Nucleic Acids Res.">
        <title>Genomic blueprint of Hahella chejuensis, a marine microbe producing an algicidal agent.</title>
        <authorList>
            <person name="Jeong H."/>
            <person name="Yim J.H."/>
            <person name="Lee C."/>
            <person name="Choi S.-H."/>
            <person name="Park Y.K."/>
            <person name="Yoon S.H."/>
            <person name="Hur C.-G."/>
            <person name="Kang H.-Y."/>
            <person name="Kim D."/>
            <person name="Lee H.H."/>
            <person name="Park K.H."/>
            <person name="Park S.-H."/>
            <person name="Park H.-S."/>
            <person name="Lee H.K."/>
            <person name="Oh T.K."/>
            <person name="Kim J.F."/>
        </authorList>
    </citation>
    <scope>NUCLEOTIDE SEQUENCE [LARGE SCALE GENOMIC DNA]</scope>
    <source>
        <strain evidence="9 10">KCTC 2396</strain>
    </source>
</reference>
<sequence>MTYNRLLWVLSLTLAFLFALSLCTGRVSGVSWPGWDLETQLILWEVRLPRTLLALLCGTVLALSGAVLQGLLRNPLADAGVLGVSSTAALSSVCAIYFGFSASGLFTPVAGIIGAMLGLLALVAIVGSEAGIVMIILAGAAINSFSSALTALALNMAPNPFAVQDILFWLMGSFEHRTLQHFYLAAPPALLGMVLLFSVSRSLDALSLGENTARSMGVRLQKVQWVAGLGVALAVGASVAVSGVIGFVGLVVPHMLRPFTEWRPGRLLLPSALAGGSLMLLTDIAVRCLPPGPELRVGVITALLGGPFFLWLLRHLRKAEALV</sequence>
<dbReference type="Pfam" id="PF01032">
    <property type="entry name" value="FecCD"/>
    <property type="match status" value="1"/>
</dbReference>
<feature type="transmembrane region" description="Helical" evidence="8">
    <location>
        <begin position="223"/>
        <end position="247"/>
    </location>
</feature>
<dbReference type="Gene3D" id="1.10.3470.10">
    <property type="entry name" value="ABC transporter involved in vitamin B12 uptake, BtuC"/>
    <property type="match status" value="1"/>
</dbReference>
<dbReference type="PANTHER" id="PTHR30472">
    <property type="entry name" value="FERRIC ENTEROBACTIN TRANSPORT SYSTEM PERMEASE PROTEIN"/>
    <property type="match status" value="1"/>
</dbReference>
<evidence type="ECO:0000256" key="2">
    <source>
        <dbReference type="ARBA" id="ARBA00007935"/>
    </source>
</evidence>
<dbReference type="KEGG" id="hch:HCH_06831"/>
<dbReference type="eggNOG" id="COG0609">
    <property type="taxonomic scope" value="Bacteria"/>
</dbReference>
<keyword evidence="3" id="KW-0813">Transport</keyword>
<dbReference type="HOGENOM" id="CLU_013016_0_3_6"/>